<reference evidence="1 2" key="1">
    <citation type="journal article" date="2020" name="Int. J. Syst. Evol. Microbiol.">
        <title>Description and complete genome sequences of Bradyrhizobium symbiodeficiens sp. nov., a non-symbiotic bacterium associated with legumes native to Canada.</title>
        <authorList>
            <person name="Bromfield E.S.P."/>
            <person name="Cloutier S."/>
            <person name="Nguyen H.D.T."/>
        </authorList>
    </citation>
    <scope>NUCLEOTIDE SEQUENCE [LARGE SCALE GENOMIC DNA]</scope>
    <source>
        <strain evidence="1 2">101S1MB</strain>
    </source>
</reference>
<evidence type="ECO:0008006" key="3">
    <source>
        <dbReference type="Google" id="ProtNLM"/>
    </source>
</evidence>
<dbReference type="InterPro" id="IPR036648">
    <property type="entry name" value="CN_Hdrase_a/SCN_Hdrase_g_sf"/>
</dbReference>
<gene>
    <name evidence="1" type="ORF">HAV00_05780</name>
</gene>
<sequence>MSDEQDIFTDHYARIRRDPALRRRLIEDPVAGLKEHFGFMPDGDYRIEVIAQEPDTITIALPAPVDGDTSDEAIDAACCRVYDMLFTDGIGGYLVPDESLTWVLRDMRSSWAARNR</sequence>
<dbReference type="EMBL" id="CP050066">
    <property type="protein sequence ID" value="QIP05786.1"/>
    <property type="molecule type" value="Genomic_DNA"/>
</dbReference>
<accession>A0A6G9A0D7</accession>
<protein>
    <recommendedName>
        <fullName evidence="3">NHLP leader peptide family natural product</fullName>
    </recommendedName>
</protein>
<dbReference type="GO" id="GO:0046914">
    <property type="term" value="F:transition metal ion binding"/>
    <property type="evidence" value="ECO:0007669"/>
    <property type="project" value="InterPro"/>
</dbReference>
<name>A0A6G9A0D7_9BRAD</name>
<dbReference type="AlphaFoldDB" id="A0A6G9A0D7"/>
<organism evidence="1 2">
    <name type="scientific">Bradyrhizobium symbiodeficiens</name>
    <dbReference type="NCBI Taxonomy" id="1404367"/>
    <lineage>
        <taxon>Bacteria</taxon>
        <taxon>Pseudomonadati</taxon>
        <taxon>Pseudomonadota</taxon>
        <taxon>Alphaproteobacteria</taxon>
        <taxon>Hyphomicrobiales</taxon>
        <taxon>Nitrobacteraceae</taxon>
        <taxon>Bradyrhizobium</taxon>
    </lineage>
</organism>
<dbReference type="GO" id="GO:0003824">
    <property type="term" value="F:catalytic activity"/>
    <property type="evidence" value="ECO:0007669"/>
    <property type="project" value="InterPro"/>
</dbReference>
<dbReference type="SUPFAM" id="SSF56209">
    <property type="entry name" value="Nitrile hydratase alpha chain"/>
    <property type="match status" value="1"/>
</dbReference>
<proteinExistence type="predicted"/>
<dbReference type="RefSeq" id="WP_166467054.1">
    <property type="nucleotide sequence ID" value="NZ_CP050066.2"/>
</dbReference>
<evidence type="ECO:0000313" key="2">
    <source>
        <dbReference type="Proteomes" id="UP000500895"/>
    </source>
</evidence>
<evidence type="ECO:0000313" key="1">
    <source>
        <dbReference type="EMBL" id="QIP05786.1"/>
    </source>
</evidence>
<dbReference type="Proteomes" id="UP000500895">
    <property type="component" value="Chromosome"/>
</dbReference>
<dbReference type="Gene3D" id="3.90.330.10">
    <property type="entry name" value="Nitrile hydratase alpha /Thiocyanate hydrolase gamma"/>
    <property type="match status" value="1"/>
</dbReference>